<dbReference type="GO" id="GO:0050518">
    <property type="term" value="F:2-C-methyl-D-erythritol 4-phosphate cytidylyltransferase activity"/>
    <property type="evidence" value="ECO:0007669"/>
    <property type="project" value="UniProtKB-UniRule"/>
</dbReference>
<dbReference type="InterPro" id="IPR029044">
    <property type="entry name" value="Nucleotide-diphossugar_trans"/>
</dbReference>
<keyword evidence="6 7" id="KW-0414">Isoprene biosynthesis</keyword>
<dbReference type="InterPro" id="IPR001228">
    <property type="entry name" value="IspD"/>
</dbReference>
<feature type="site" description="Transition state stabilizer" evidence="7">
    <location>
        <position position="25"/>
    </location>
</feature>
<dbReference type="Gene3D" id="3.90.550.10">
    <property type="entry name" value="Spore Coat Polysaccharide Biosynthesis Protein SpsA, Chain A"/>
    <property type="match status" value="1"/>
</dbReference>
<evidence type="ECO:0000256" key="4">
    <source>
        <dbReference type="ARBA" id="ARBA00022679"/>
    </source>
</evidence>
<dbReference type="AlphaFoldDB" id="A0A3N1NWH1"/>
<accession>A0A3N1NWH1</accession>
<dbReference type="EMBL" id="RJUK01000001">
    <property type="protein sequence ID" value="ROQ20493.1"/>
    <property type="molecule type" value="Genomic_DNA"/>
</dbReference>
<dbReference type="GO" id="GO:0019288">
    <property type="term" value="P:isopentenyl diphosphate biosynthetic process, methylerythritol 4-phosphate pathway"/>
    <property type="evidence" value="ECO:0007669"/>
    <property type="project" value="UniProtKB-UniRule"/>
</dbReference>
<dbReference type="PANTHER" id="PTHR32125:SF4">
    <property type="entry name" value="2-C-METHYL-D-ERYTHRITOL 4-PHOSPHATE CYTIDYLYLTRANSFERASE, CHLOROPLASTIC"/>
    <property type="match status" value="1"/>
</dbReference>
<dbReference type="NCBIfam" id="TIGR00453">
    <property type="entry name" value="ispD"/>
    <property type="match status" value="1"/>
</dbReference>
<evidence type="ECO:0000256" key="2">
    <source>
        <dbReference type="ARBA" id="ARBA00004787"/>
    </source>
</evidence>
<comment type="caution">
    <text evidence="8">The sequence shown here is derived from an EMBL/GenBank/DDBJ whole genome shotgun (WGS) entry which is preliminary data.</text>
</comment>
<dbReference type="FunFam" id="3.90.550.10:FF:000003">
    <property type="entry name" value="2-C-methyl-D-erythritol 4-phosphate cytidylyltransferase"/>
    <property type="match status" value="1"/>
</dbReference>
<dbReference type="HAMAP" id="MF_00108">
    <property type="entry name" value="IspD"/>
    <property type="match status" value="1"/>
</dbReference>
<evidence type="ECO:0000256" key="6">
    <source>
        <dbReference type="ARBA" id="ARBA00023229"/>
    </source>
</evidence>
<proteinExistence type="inferred from homology"/>
<evidence type="ECO:0000313" key="8">
    <source>
        <dbReference type="EMBL" id="ROQ20493.1"/>
    </source>
</evidence>
<evidence type="ECO:0000313" key="9">
    <source>
        <dbReference type="Proteomes" id="UP000273643"/>
    </source>
</evidence>
<dbReference type="InterPro" id="IPR050088">
    <property type="entry name" value="IspD/TarI_cytidylyltransf_bact"/>
</dbReference>
<dbReference type="Proteomes" id="UP000273643">
    <property type="component" value="Unassembled WGS sequence"/>
</dbReference>
<dbReference type="SUPFAM" id="SSF53448">
    <property type="entry name" value="Nucleotide-diphospho-sugar transferases"/>
    <property type="match status" value="1"/>
</dbReference>
<keyword evidence="5 7" id="KW-0548">Nucleotidyltransferase</keyword>
<feature type="site" description="Positions MEP for the nucleophilic attack" evidence="7">
    <location>
        <position position="165"/>
    </location>
</feature>
<dbReference type="EC" id="2.7.7.60" evidence="7"/>
<comment type="function">
    <text evidence="7">Catalyzes the formation of 4-diphosphocytidyl-2-C-methyl-D-erythritol from CTP and 2-C-methyl-D-erythritol 4-phosphate (MEP).</text>
</comment>
<dbReference type="OrthoDB" id="9806837at2"/>
<comment type="similarity">
    <text evidence="3 7">Belongs to the IspD/TarI cytidylyltransferase family. IspD subfamily.</text>
</comment>
<dbReference type="InterPro" id="IPR034683">
    <property type="entry name" value="IspD/TarI"/>
</dbReference>
<organism evidence="8 9">
    <name type="scientific">Marinimicrobium koreense</name>
    <dbReference type="NCBI Taxonomy" id="306545"/>
    <lineage>
        <taxon>Bacteria</taxon>
        <taxon>Pseudomonadati</taxon>
        <taxon>Pseudomonadota</taxon>
        <taxon>Gammaproteobacteria</taxon>
        <taxon>Cellvibrionales</taxon>
        <taxon>Cellvibrionaceae</taxon>
        <taxon>Marinimicrobium</taxon>
    </lineage>
</organism>
<dbReference type="CDD" id="cd02516">
    <property type="entry name" value="CDP-ME_synthetase"/>
    <property type="match status" value="1"/>
</dbReference>
<feature type="site" description="Positions MEP for the nucleophilic attack" evidence="7">
    <location>
        <position position="221"/>
    </location>
</feature>
<sequence length="241" mass="26463">MGNHLRSDASNPCWAIVPAAGIGTRMRSDLPKQYLRLRGKTLLEHTLERLLAIPDLAGVVLALSPTDPYWEQLPLAGNVRIAVVDGGSERSRSVLNALNYLTLQAEAEDWILVHDAARPCITPSAIASLRRHTANHPVGGILGVPVGDTLKRVGPRNVILDTCDRRGLWQAQTPQLFRYQLLHQCLARALGQGEVVTDEASAMELAGYQPLMVEGRTDNIKVTRPEDLALAEAILQRQEQH</sequence>
<dbReference type="UniPathway" id="UPA00056">
    <property type="reaction ID" value="UER00093"/>
</dbReference>
<evidence type="ECO:0000256" key="7">
    <source>
        <dbReference type="HAMAP-Rule" id="MF_00108"/>
    </source>
</evidence>
<keyword evidence="9" id="KW-1185">Reference proteome</keyword>
<reference evidence="8 9" key="1">
    <citation type="submission" date="2018-11" db="EMBL/GenBank/DDBJ databases">
        <title>Genomic Encyclopedia of Type Strains, Phase IV (KMG-IV): sequencing the most valuable type-strain genomes for metagenomic binning, comparative biology and taxonomic classification.</title>
        <authorList>
            <person name="Goeker M."/>
        </authorList>
    </citation>
    <scope>NUCLEOTIDE SEQUENCE [LARGE SCALE GENOMIC DNA]</scope>
    <source>
        <strain evidence="8 9">DSM 16974</strain>
    </source>
</reference>
<feature type="site" description="Transition state stabilizer" evidence="7">
    <location>
        <position position="32"/>
    </location>
</feature>
<gene>
    <name evidence="7" type="primary">ispD</name>
    <name evidence="8" type="ORF">EDC38_1099</name>
</gene>
<dbReference type="PROSITE" id="PS01295">
    <property type="entry name" value="ISPD"/>
    <property type="match status" value="1"/>
</dbReference>
<dbReference type="PANTHER" id="PTHR32125">
    <property type="entry name" value="2-C-METHYL-D-ERYTHRITOL 4-PHOSPHATE CYTIDYLYLTRANSFERASE, CHLOROPLASTIC"/>
    <property type="match status" value="1"/>
</dbReference>
<keyword evidence="4 7" id="KW-0808">Transferase</keyword>
<comment type="pathway">
    <text evidence="2 7">Isoprenoid biosynthesis; isopentenyl diphosphate biosynthesis via DXP pathway; isopentenyl diphosphate from 1-deoxy-D-xylulose 5-phosphate: step 2/6.</text>
</comment>
<protein>
    <recommendedName>
        <fullName evidence="7">2-C-methyl-D-erythritol 4-phosphate cytidylyltransferase</fullName>
        <ecNumber evidence="7">2.7.7.60</ecNumber>
    </recommendedName>
    <alternativeName>
        <fullName evidence="7">4-diphosphocytidyl-2C-methyl-D-erythritol synthase</fullName>
    </alternativeName>
    <alternativeName>
        <fullName evidence="7">MEP cytidylyltransferase</fullName>
        <shortName evidence="7">MCT</shortName>
    </alternativeName>
</protein>
<dbReference type="Pfam" id="PF01128">
    <property type="entry name" value="IspD"/>
    <property type="match status" value="1"/>
</dbReference>
<evidence type="ECO:0000256" key="3">
    <source>
        <dbReference type="ARBA" id="ARBA00009789"/>
    </source>
</evidence>
<comment type="catalytic activity">
    <reaction evidence="1 7">
        <text>2-C-methyl-D-erythritol 4-phosphate + CTP + H(+) = 4-CDP-2-C-methyl-D-erythritol + diphosphate</text>
        <dbReference type="Rhea" id="RHEA:13429"/>
        <dbReference type="ChEBI" id="CHEBI:15378"/>
        <dbReference type="ChEBI" id="CHEBI:33019"/>
        <dbReference type="ChEBI" id="CHEBI:37563"/>
        <dbReference type="ChEBI" id="CHEBI:57823"/>
        <dbReference type="ChEBI" id="CHEBI:58262"/>
        <dbReference type="EC" id="2.7.7.60"/>
    </reaction>
</comment>
<dbReference type="RefSeq" id="WP_123637631.1">
    <property type="nucleotide sequence ID" value="NZ_JBHYFO010000012.1"/>
</dbReference>
<name>A0A3N1NWH1_9GAMM</name>
<evidence type="ECO:0000256" key="5">
    <source>
        <dbReference type="ARBA" id="ARBA00022695"/>
    </source>
</evidence>
<evidence type="ECO:0000256" key="1">
    <source>
        <dbReference type="ARBA" id="ARBA00001282"/>
    </source>
</evidence>
<dbReference type="InterPro" id="IPR018294">
    <property type="entry name" value="ISPD_synthase_CS"/>
</dbReference>